<feature type="compositionally biased region" description="Basic and acidic residues" evidence="1">
    <location>
        <begin position="105"/>
        <end position="115"/>
    </location>
</feature>
<dbReference type="Proteomes" id="UP001519460">
    <property type="component" value="Unassembled WGS sequence"/>
</dbReference>
<reference evidence="2 3" key="1">
    <citation type="journal article" date="2023" name="Sci. Data">
        <title>Genome assembly of the Korean intertidal mud-creeper Batillaria attramentaria.</title>
        <authorList>
            <person name="Patra A.K."/>
            <person name="Ho P.T."/>
            <person name="Jun S."/>
            <person name="Lee S.J."/>
            <person name="Kim Y."/>
            <person name="Won Y.J."/>
        </authorList>
    </citation>
    <scope>NUCLEOTIDE SEQUENCE [LARGE SCALE GENOMIC DNA]</scope>
    <source>
        <strain evidence="2">Wonlab-2016</strain>
    </source>
</reference>
<sequence>RFRPSKCPAKEKKGSDDSIESKTPLNPQDACTVDLHGEDGSCVDRSQQHAETEAKEGDKKSSAESLLKSAHQNPRIRPVRSTVRKEQDTDPLALDTPTDNCQDYSPKEEKTSADG</sequence>
<evidence type="ECO:0000256" key="1">
    <source>
        <dbReference type="SAM" id="MobiDB-lite"/>
    </source>
</evidence>
<comment type="caution">
    <text evidence="2">The sequence shown here is derived from an EMBL/GenBank/DDBJ whole genome shotgun (WGS) entry which is preliminary data.</text>
</comment>
<dbReference type="EMBL" id="JACVVK020000336">
    <property type="protein sequence ID" value="KAK7478011.1"/>
    <property type="molecule type" value="Genomic_DNA"/>
</dbReference>
<name>A0ABD0JSD2_9CAEN</name>
<feature type="compositionally biased region" description="Basic and acidic residues" evidence="1">
    <location>
        <begin position="8"/>
        <end position="20"/>
    </location>
</feature>
<feature type="compositionally biased region" description="Low complexity" evidence="1">
    <location>
        <begin position="90"/>
        <end position="99"/>
    </location>
</feature>
<feature type="region of interest" description="Disordered" evidence="1">
    <location>
        <begin position="1"/>
        <end position="115"/>
    </location>
</feature>
<feature type="compositionally biased region" description="Basic and acidic residues" evidence="1">
    <location>
        <begin position="46"/>
        <end position="62"/>
    </location>
</feature>
<accession>A0ABD0JSD2</accession>
<evidence type="ECO:0008006" key="4">
    <source>
        <dbReference type="Google" id="ProtNLM"/>
    </source>
</evidence>
<feature type="non-terminal residue" evidence="2">
    <location>
        <position position="1"/>
    </location>
</feature>
<gene>
    <name evidence="2" type="ORF">BaRGS_00030769</name>
</gene>
<proteinExistence type="predicted"/>
<evidence type="ECO:0000313" key="2">
    <source>
        <dbReference type="EMBL" id="KAK7478011.1"/>
    </source>
</evidence>
<organism evidence="2 3">
    <name type="scientific">Batillaria attramentaria</name>
    <dbReference type="NCBI Taxonomy" id="370345"/>
    <lineage>
        <taxon>Eukaryota</taxon>
        <taxon>Metazoa</taxon>
        <taxon>Spiralia</taxon>
        <taxon>Lophotrochozoa</taxon>
        <taxon>Mollusca</taxon>
        <taxon>Gastropoda</taxon>
        <taxon>Caenogastropoda</taxon>
        <taxon>Sorbeoconcha</taxon>
        <taxon>Cerithioidea</taxon>
        <taxon>Batillariidae</taxon>
        <taxon>Batillaria</taxon>
    </lineage>
</organism>
<protein>
    <recommendedName>
        <fullName evidence="4">Prolactin receptor</fullName>
    </recommendedName>
</protein>
<dbReference type="AlphaFoldDB" id="A0ABD0JSD2"/>
<evidence type="ECO:0000313" key="3">
    <source>
        <dbReference type="Proteomes" id="UP001519460"/>
    </source>
</evidence>
<keyword evidence="3" id="KW-1185">Reference proteome</keyword>